<dbReference type="NCBIfam" id="NF002535">
    <property type="entry name" value="PRK02079.1"/>
    <property type="match status" value="1"/>
</dbReference>
<dbReference type="Pfam" id="PF05402">
    <property type="entry name" value="PqqD"/>
    <property type="match status" value="1"/>
</dbReference>
<organism evidence="7 10">
    <name type="scientific">Halopseudomonas bauzanensis</name>
    <dbReference type="NCBI Taxonomy" id="653930"/>
    <lineage>
        <taxon>Bacteria</taxon>
        <taxon>Pseudomonadati</taxon>
        <taxon>Pseudomonadota</taxon>
        <taxon>Gammaproteobacteria</taxon>
        <taxon>Pseudomonadales</taxon>
        <taxon>Pseudomonadaceae</taxon>
        <taxon>Halopseudomonas</taxon>
    </lineage>
</organism>
<comment type="similarity">
    <text evidence="4">Belongs to the PqqD family.</text>
</comment>
<dbReference type="Proteomes" id="UP000186904">
    <property type="component" value="Unassembled WGS sequence"/>
</dbReference>
<protein>
    <recommendedName>
        <fullName evidence="4">PqqA binding protein</fullName>
    </recommendedName>
    <alternativeName>
        <fullName evidence="4">Coenzyme PQQ synthesis protein D</fullName>
    </alternativeName>
    <alternativeName>
        <fullName evidence="4">Pyrroloquinoline quinone biosynthesis protein D</fullName>
    </alternativeName>
</protein>
<dbReference type="EMBL" id="SWAV01000003">
    <property type="protein sequence ID" value="TKA91383.1"/>
    <property type="molecule type" value="Genomic_DNA"/>
</dbReference>
<dbReference type="UniPathway" id="UPA00539"/>
<dbReference type="HAMAP" id="MF_00655">
    <property type="entry name" value="PQQ_syn_PqqD"/>
    <property type="match status" value="1"/>
</dbReference>
<dbReference type="AlphaFoldDB" id="A0A031MK78"/>
<comment type="subunit">
    <text evidence="2 4">Monomer. Interacts with PqqE.</text>
</comment>
<dbReference type="EMBL" id="FOGN01000007">
    <property type="protein sequence ID" value="SES30087.1"/>
    <property type="molecule type" value="Genomic_DNA"/>
</dbReference>
<dbReference type="OrthoDB" id="7356791at2"/>
<evidence type="ECO:0000313" key="7">
    <source>
        <dbReference type="EMBL" id="TKA91383.1"/>
    </source>
</evidence>
<comment type="function">
    <text evidence="4">Functions as a PqqA binding protein and presents PqqA to PqqE, in the pyrroloquinoline quinone (PQQ) biosynthetic pathway.</text>
</comment>
<evidence type="ECO:0000313" key="5">
    <source>
        <dbReference type="EMBL" id="SES30087.1"/>
    </source>
</evidence>
<comment type="pathway">
    <text evidence="1 4">Cofactor biosynthesis; pyrroloquinoline quinone biosynthesis.</text>
</comment>
<dbReference type="RefSeq" id="WP_036989815.1">
    <property type="nucleotide sequence ID" value="NZ_FOGN01000007.1"/>
</dbReference>
<dbReference type="GO" id="GO:0048038">
    <property type="term" value="F:quinone binding"/>
    <property type="evidence" value="ECO:0007669"/>
    <property type="project" value="InterPro"/>
</dbReference>
<dbReference type="GO" id="GO:0018189">
    <property type="term" value="P:pyrroloquinoline quinone biosynthetic process"/>
    <property type="evidence" value="ECO:0007669"/>
    <property type="project" value="UniProtKB-UniRule"/>
</dbReference>
<evidence type="ECO:0000256" key="2">
    <source>
        <dbReference type="ARBA" id="ARBA00011741"/>
    </source>
</evidence>
<dbReference type="Gene3D" id="1.10.10.1150">
    <property type="entry name" value="Coenzyme PQQ synthesis protein D (PqqD)"/>
    <property type="match status" value="1"/>
</dbReference>
<evidence type="ECO:0000256" key="3">
    <source>
        <dbReference type="ARBA" id="ARBA00022905"/>
    </source>
</evidence>
<evidence type="ECO:0000256" key="4">
    <source>
        <dbReference type="HAMAP-Rule" id="MF_00655"/>
    </source>
</evidence>
<evidence type="ECO:0000313" key="8">
    <source>
        <dbReference type="Proteomes" id="UP000186599"/>
    </source>
</evidence>
<dbReference type="STRING" id="653930.SAMN05216589_3089"/>
<dbReference type="EMBL" id="FOUA01000007">
    <property type="protein sequence ID" value="SFM29803.1"/>
    <property type="molecule type" value="Genomic_DNA"/>
</dbReference>
<evidence type="ECO:0000313" key="6">
    <source>
        <dbReference type="EMBL" id="SFM29803.1"/>
    </source>
</evidence>
<dbReference type="InterPro" id="IPR008792">
    <property type="entry name" value="PQQD"/>
</dbReference>
<dbReference type="Proteomes" id="UP000305198">
    <property type="component" value="Unassembled WGS sequence"/>
</dbReference>
<accession>A0A031MK78</accession>
<dbReference type="Proteomes" id="UP000186599">
    <property type="component" value="Unassembled WGS sequence"/>
</dbReference>
<name>A0A031MK78_9GAMM</name>
<proteinExistence type="inferred from homology"/>
<dbReference type="NCBIfam" id="TIGR03859">
    <property type="entry name" value="PQQ_PqqD"/>
    <property type="match status" value="1"/>
</dbReference>
<sequence>MSIPQPTAVPALRPGYRMQWEPVQNCHVLLYPEGMVKLNESAAEVLKRVDGQRSINEIIAELQACFPSAPELDEDVLAFMGEAHEQRWIRFR</sequence>
<reference evidence="7 10" key="2">
    <citation type="submission" date="2019-04" db="EMBL/GenBank/DDBJ databases">
        <title>Crypto-aerobic microbial life in anoxic (sulfidic) marine sediments.</title>
        <authorList>
            <person name="Bhattacharya S."/>
            <person name="Roy C."/>
            <person name="Mondal N."/>
            <person name="Sarkar J."/>
            <person name="Mandal S."/>
            <person name="Rameez M.J."/>
            <person name="Ghosh W."/>
        </authorList>
    </citation>
    <scope>NUCLEOTIDE SEQUENCE [LARGE SCALE GENOMIC DNA]</scope>
    <source>
        <strain evidence="7 10">SBBB</strain>
    </source>
</reference>
<evidence type="ECO:0000313" key="10">
    <source>
        <dbReference type="Proteomes" id="UP000305198"/>
    </source>
</evidence>
<evidence type="ECO:0000256" key="1">
    <source>
        <dbReference type="ARBA" id="ARBA00004886"/>
    </source>
</evidence>
<dbReference type="InterPro" id="IPR041881">
    <property type="entry name" value="PqqD_sf"/>
</dbReference>
<keyword evidence="8" id="KW-1185">Reference proteome</keyword>
<gene>
    <name evidence="4 7" type="primary">pqqD</name>
    <name evidence="7" type="ORF">FA869_09740</name>
    <name evidence="6" type="ORF">SAMN04487855_3088</name>
    <name evidence="5" type="ORF">SAMN05216589_3089</name>
</gene>
<keyword evidence="3 4" id="KW-0884">PQQ biosynthesis</keyword>
<dbReference type="InterPro" id="IPR022479">
    <property type="entry name" value="PqqD_bac"/>
</dbReference>
<reference evidence="8 9" key="1">
    <citation type="submission" date="2016-10" db="EMBL/GenBank/DDBJ databases">
        <authorList>
            <person name="de Groot N.N."/>
        </authorList>
    </citation>
    <scope>NUCLEOTIDE SEQUENCE [LARGE SCALE GENOMIC DNA]</scope>
    <source>
        <strain evidence="6 8">CGMCC 1.9095</strain>
        <strain evidence="5 9">DSM 22558</strain>
    </source>
</reference>
<evidence type="ECO:0000313" key="9">
    <source>
        <dbReference type="Proteomes" id="UP000186904"/>
    </source>
</evidence>